<feature type="compositionally biased region" description="Low complexity" evidence="2">
    <location>
        <begin position="724"/>
        <end position="734"/>
    </location>
</feature>
<gene>
    <name evidence="3" type="ORF">PCOR1329_LOCUS13416</name>
</gene>
<dbReference type="InterPro" id="IPR038765">
    <property type="entry name" value="Papain-like_cys_pep_sf"/>
</dbReference>
<feature type="region of interest" description="Disordered" evidence="2">
    <location>
        <begin position="648"/>
        <end position="692"/>
    </location>
</feature>
<evidence type="ECO:0000256" key="2">
    <source>
        <dbReference type="SAM" id="MobiDB-lite"/>
    </source>
</evidence>
<reference evidence="3" key="1">
    <citation type="submission" date="2023-10" db="EMBL/GenBank/DDBJ databases">
        <authorList>
            <person name="Chen Y."/>
            <person name="Shah S."/>
            <person name="Dougan E. K."/>
            <person name="Thang M."/>
            <person name="Chan C."/>
        </authorList>
    </citation>
    <scope>NUCLEOTIDE SEQUENCE [LARGE SCALE GENOMIC DNA]</scope>
</reference>
<proteinExistence type="predicted"/>
<name>A0ABN9QN60_9DINO</name>
<dbReference type="Proteomes" id="UP001189429">
    <property type="component" value="Unassembled WGS sequence"/>
</dbReference>
<feature type="coiled-coil region" evidence="1">
    <location>
        <begin position="525"/>
        <end position="559"/>
    </location>
</feature>
<evidence type="ECO:0000313" key="4">
    <source>
        <dbReference type="Proteomes" id="UP001189429"/>
    </source>
</evidence>
<dbReference type="Gene3D" id="3.40.395.10">
    <property type="entry name" value="Adenoviral Proteinase, Chain A"/>
    <property type="match status" value="1"/>
</dbReference>
<keyword evidence="1" id="KW-0175">Coiled coil</keyword>
<protein>
    <recommendedName>
        <fullName evidence="5">Ubiquitin-like protease family profile domain-containing protein</fullName>
    </recommendedName>
</protein>
<feature type="region of interest" description="Disordered" evidence="2">
    <location>
        <begin position="713"/>
        <end position="745"/>
    </location>
</feature>
<feature type="compositionally biased region" description="Basic and acidic residues" evidence="2">
    <location>
        <begin position="485"/>
        <end position="494"/>
    </location>
</feature>
<evidence type="ECO:0000313" key="3">
    <source>
        <dbReference type="EMBL" id="CAK0807569.1"/>
    </source>
</evidence>
<evidence type="ECO:0008006" key="5">
    <source>
        <dbReference type="Google" id="ProtNLM"/>
    </source>
</evidence>
<evidence type="ECO:0000256" key="1">
    <source>
        <dbReference type="SAM" id="Coils"/>
    </source>
</evidence>
<sequence length="1141" mass="122051">MRAPYRLTFFFRQALEGLFDEGAAAPRGAVLDGILLAVASKHFRLEDMSFFEPAQWLRGHSFSLDGVVIKRAKGEAVGPLGSEWRAARRHNKALFYAPGTDWGQPPDTWPPGHVRLWCAPKATEDTIIAPFLTDLTVEEGYKYALKTVDCVASEHSEIMDLHNYMNNQVVHAIGMRQTAKTQVTDVREAVIGKAGGEKVKHQRRRLKRLAGNMSGQASDLASDKVDLMHIALGMQMKCRRDNAERQGVLKAFRMAGWLAHKPTSLGLVPLVGPEWRQLPLGSSRLSNSLMADRVNYVPVNGKPVKPDWGGLRAPRARQRAAYAQQKGKGISEARKQELLLDGEEVDGFVSYLGGWGERPFADHEEALAAVDSDPSLAKGPLQPFEPLSLAGVISAEALAEEAAFQSLHPRVKQAILAGGAIAKMPRVTKSFRGVAAEKRVEKAMAKKTKAAEKKAEWRAAIDALGLEAARKQLCVPAVVTKAAKKTKEQAETKGKKGGKANIKRRQSVKGKKEAAARKGARAKVAAVFAGNVATLEEKLKTLQAQLLGAGQEAESQKQEAKQGGEALAAPLEEQPAAAAAAERKRLRVHAGNLAVRTLQLQGLHRQLQDQQLELENASKFGQKALGQVKRKATAAMLAAQRVLAKKPRTGEVGEGAGVGGAASLPLPPPAEPPEAARRAGDASAPGADDWLGVSAPARPVAEVAADPVARAEATGASGAGGPVWGAAAAPSVSPRGDEQGAEGLAPAAAPVPVTCATEQPRPQGAAAPPAQSAHPPSASSLGSAPAAVLTGLVQLDCDKAIARDLTLAARHPRGLWGLLESTKGTSAWIYLFTAEAPAAGANRKMVPASCLAQVASPPAQPRPWKKNAGWLGAEQRARIKETWCLEDDVGVPSEKTLLSESQLAVACAEVGWRILLPRCLVVPPYLCGLAAHHVVNHAAVKDRVAFAQRAVLLCLPIICSGHWTLLVLQRGGAPKGSEKPVDVGKRPLDEDMKEKGCAKCGTAGCMHCAPEHAARWAARLSAEDAFFDPCYFLSPLPEATWWDIRYYDSLEATSHSCARLAAALLEALQPAGVRNPMTAEELRKARRNTAYQQDATSCGYWAAHYVETEFRRHAGEGDFAVPFARGRRVELAGALIKRFQE</sequence>
<accession>A0ABN9QN60</accession>
<organism evidence="3 4">
    <name type="scientific">Prorocentrum cordatum</name>
    <dbReference type="NCBI Taxonomy" id="2364126"/>
    <lineage>
        <taxon>Eukaryota</taxon>
        <taxon>Sar</taxon>
        <taxon>Alveolata</taxon>
        <taxon>Dinophyceae</taxon>
        <taxon>Prorocentrales</taxon>
        <taxon>Prorocentraceae</taxon>
        <taxon>Prorocentrum</taxon>
    </lineage>
</organism>
<feature type="region of interest" description="Disordered" evidence="2">
    <location>
        <begin position="757"/>
        <end position="783"/>
    </location>
</feature>
<dbReference type="EMBL" id="CAUYUJ010003958">
    <property type="protein sequence ID" value="CAK0807569.1"/>
    <property type="molecule type" value="Genomic_DNA"/>
</dbReference>
<dbReference type="SUPFAM" id="SSF54001">
    <property type="entry name" value="Cysteine proteinases"/>
    <property type="match status" value="1"/>
</dbReference>
<feature type="compositionally biased region" description="Basic residues" evidence="2">
    <location>
        <begin position="495"/>
        <end position="509"/>
    </location>
</feature>
<feature type="region of interest" description="Disordered" evidence="2">
    <location>
        <begin position="484"/>
        <end position="516"/>
    </location>
</feature>
<keyword evidence="4" id="KW-1185">Reference proteome</keyword>
<comment type="caution">
    <text evidence="3">The sequence shown here is derived from an EMBL/GenBank/DDBJ whole genome shotgun (WGS) entry which is preliminary data.</text>
</comment>